<feature type="region of interest" description="Disordered" evidence="1">
    <location>
        <begin position="388"/>
        <end position="416"/>
    </location>
</feature>
<evidence type="ECO:0000313" key="3">
    <source>
        <dbReference type="RefSeq" id="XP_010941976.1"/>
    </source>
</evidence>
<proteinExistence type="predicted"/>
<reference evidence="3" key="1">
    <citation type="submission" date="2025-08" db="UniProtKB">
        <authorList>
            <consortium name="RefSeq"/>
        </authorList>
    </citation>
    <scope>IDENTIFICATION</scope>
</reference>
<accession>A0A6I9SEF3</accession>
<feature type="compositionally biased region" description="Acidic residues" evidence="1">
    <location>
        <begin position="89"/>
        <end position="99"/>
    </location>
</feature>
<dbReference type="GeneID" id="105060082"/>
<dbReference type="AlphaFoldDB" id="A0A6I9SEF3"/>
<feature type="compositionally biased region" description="Basic and acidic residues" evidence="1">
    <location>
        <begin position="258"/>
        <end position="276"/>
    </location>
</feature>
<evidence type="ECO:0000256" key="1">
    <source>
        <dbReference type="SAM" id="MobiDB-lite"/>
    </source>
</evidence>
<feature type="region of interest" description="Disordered" evidence="1">
    <location>
        <begin position="428"/>
        <end position="451"/>
    </location>
</feature>
<dbReference type="Proteomes" id="UP000504607">
    <property type="component" value="Unplaced"/>
</dbReference>
<gene>
    <name evidence="3" type="primary">LOC105060082</name>
</gene>
<organism evidence="2 3">
    <name type="scientific">Elaeis guineensis var. tenera</name>
    <name type="common">Oil palm</name>
    <dbReference type="NCBI Taxonomy" id="51953"/>
    <lineage>
        <taxon>Eukaryota</taxon>
        <taxon>Viridiplantae</taxon>
        <taxon>Streptophyta</taxon>
        <taxon>Embryophyta</taxon>
        <taxon>Tracheophyta</taxon>
        <taxon>Spermatophyta</taxon>
        <taxon>Magnoliopsida</taxon>
        <taxon>Liliopsida</taxon>
        <taxon>Arecaceae</taxon>
        <taxon>Arecoideae</taxon>
        <taxon>Cocoseae</taxon>
        <taxon>Elaeidinae</taxon>
        <taxon>Elaeis</taxon>
    </lineage>
</organism>
<evidence type="ECO:0000313" key="2">
    <source>
        <dbReference type="Proteomes" id="UP000504607"/>
    </source>
</evidence>
<protein>
    <submittedName>
        <fullName evidence="3">Uncharacterized protein DDB_G0283697</fullName>
    </submittedName>
</protein>
<feature type="compositionally biased region" description="Basic and acidic residues" evidence="1">
    <location>
        <begin position="65"/>
        <end position="76"/>
    </location>
</feature>
<feature type="compositionally biased region" description="Polar residues" evidence="1">
    <location>
        <begin position="396"/>
        <end position="407"/>
    </location>
</feature>
<dbReference type="OrthoDB" id="1928179at2759"/>
<feature type="compositionally biased region" description="Polar residues" evidence="1">
    <location>
        <begin position="279"/>
        <end position="333"/>
    </location>
</feature>
<dbReference type="PANTHER" id="PTHR33700:SF4">
    <property type="entry name" value="MYB-LIKE PROTEIN X"/>
    <property type="match status" value="1"/>
</dbReference>
<dbReference type="RefSeq" id="XP_010941976.1">
    <property type="nucleotide sequence ID" value="XM_010943674.3"/>
</dbReference>
<feature type="compositionally biased region" description="Basic and acidic residues" evidence="1">
    <location>
        <begin position="169"/>
        <end position="184"/>
    </location>
</feature>
<dbReference type="InParanoid" id="A0A6I9SEF3"/>
<feature type="compositionally biased region" description="Basic and acidic residues" evidence="1">
    <location>
        <begin position="206"/>
        <end position="230"/>
    </location>
</feature>
<feature type="region of interest" description="Disordered" evidence="1">
    <location>
        <begin position="65"/>
        <end position="334"/>
    </location>
</feature>
<keyword evidence="2" id="KW-1185">Reference proteome</keyword>
<sequence>MMRQVSSRNQRSKGLRVKNVLQLCLLAAVCFWLVYQLKHSYNKNMTLEERKVSEKIVESELEFLKLGRKDPARGEENSSGNGIDKKEEGSEEVEEEDQDQEIKQAMEDEETGGDGDDEIDEQDQERDDEQEDQERADEEAEDVELTNEEDKDGQGEETEPLDDQDPEEDSSHKAREESYKRDDVSSAVLRENQAKSSEDGDGDVGDEGRENTEEKFADADDMAHGADDASKANGDSSVGAEDVSKDHSTDVVLTGSKTNRDDHPSKNGSIIEKKGSEFGLNNSERSSTGNQRELQANSTTAAVSNNHIEAQAKSISAVSNNQTEAQTSSTTVSDAVAESVPFQNGTSGRDSVPKHSVLVEIENSGRNEINLNDVVMEGLPDRSKAIVGQEDAGEHSSVSLGTSNNGDPIQGEFTESLHKMVAEEERDARIDLSTLPAMQNEVKSMADEAAE</sequence>
<name>A0A6I9SEF3_ELAGV</name>
<feature type="compositionally biased region" description="Acidic residues" evidence="1">
    <location>
        <begin position="107"/>
        <end position="168"/>
    </location>
</feature>
<dbReference type="PANTHER" id="PTHR33700">
    <property type="entry name" value="MYB-LIKE PROTEIN X"/>
    <property type="match status" value="1"/>
</dbReference>
<dbReference type="KEGG" id="egu:105060082"/>